<reference evidence="1" key="2">
    <citation type="submission" date="2025-08" db="UniProtKB">
        <authorList>
            <consortium name="Ensembl"/>
        </authorList>
    </citation>
    <scope>IDENTIFICATION</scope>
</reference>
<name>A0A8C3C0H8_CAIMO</name>
<proteinExistence type="predicted"/>
<dbReference type="Proteomes" id="UP000694556">
    <property type="component" value="Chromosome 10"/>
</dbReference>
<sequence length="171" mass="18937">METLTALLLLLHNPNRTCLIQTAPTQTLDSFNMVYRLLPRSGPRSFTTSKAAPRTFRLSAQTCTHCRGRGRFRSLQPPGRARTERSQVPYFLLASPSPHAPRGNILLPDKGVAPGRKAHLPRTVIPRGWVKMGETLSEPASTSAVARTNKCACLNKSPKKKKKKKKVEIIS</sequence>
<dbReference type="Ensembl" id="ENSCMMT00000013942.1">
    <property type="protein sequence ID" value="ENSCMMP00000012677.1"/>
    <property type="gene ID" value="ENSCMMG00000008035.1"/>
</dbReference>
<dbReference type="AlphaFoldDB" id="A0A8C3C0H8"/>
<reference evidence="1" key="3">
    <citation type="submission" date="2025-09" db="UniProtKB">
        <authorList>
            <consortium name="Ensembl"/>
        </authorList>
    </citation>
    <scope>IDENTIFICATION</scope>
</reference>
<reference evidence="1" key="1">
    <citation type="submission" date="2018-09" db="EMBL/GenBank/DDBJ databases">
        <title>Common duck and Muscovy duck high density SNP chip.</title>
        <authorList>
            <person name="Vignal A."/>
            <person name="Thebault N."/>
            <person name="Warren W.C."/>
        </authorList>
    </citation>
    <scope>NUCLEOTIDE SEQUENCE [LARGE SCALE GENOMIC DNA]</scope>
</reference>
<organism evidence="1 2">
    <name type="scientific">Cairina moschata</name>
    <name type="common">Muscovy duck</name>
    <dbReference type="NCBI Taxonomy" id="8855"/>
    <lineage>
        <taxon>Eukaryota</taxon>
        <taxon>Metazoa</taxon>
        <taxon>Chordata</taxon>
        <taxon>Craniata</taxon>
        <taxon>Vertebrata</taxon>
        <taxon>Euteleostomi</taxon>
        <taxon>Archelosauria</taxon>
        <taxon>Archosauria</taxon>
        <taxon>Dinosauria</taxon>
        <taxon>Saurischia</taxon>
        <taxon>Theropoda</taxon>
        <taxon>Coelurosauria</taxon>
        <taxon>Aves</taxon>
        <taxon>Neognathae</taxon>
        <taxon>Galloanserae</taxon>
        <taxon>Anseriformes</taxon>
        <taxon>Anatidae</taxon>
        <taxon>Anatinae</taxon>
        <taxon>Cairina</taxon>
    </lineage>
</organism>
<evidence type="ECO:0000313" key="2">
    <source>
        <dbReference type="Proteomes" id="UP000694556"/>
    </source>
</evidence>
<accession>A0A8C3C0H8</accession>
<protein>
    <submittedName>
        <fullName evidence="1">Uncharacterized protein</fullName>
    </submittedName>
</protein>
<keyword evidence="2" id="KW-1185">Reference proteome</keyword>
<evidence type="ECO:0000313" key="1">
    <source>
        <dbReference type="Ensembl" id="ENSCMMP00000012677.1"/>
    </source>
</evidence>